<dbReference type="GO" id="GO:0005634">
    <property type="term" value="C:nucleus"/>
    <property type="evidence" value="ECO:0007669"/>
    <property type="project" value="TreeGrafter"/>
</dbReference>
<feature type="active site" description="Proton donor/acceptor" evidence="7">
    <location>
        <position position="210"/>
    </location>
</feature>
<evidence type="ECO:0000313" key="14">
    <source>
        <dbReference type="Proteomes" id="UP000593567"/>
    </source>
</evidence>
<evidence type="ECO:0000256" key="1">
    <source>
        <dbReference type="ARBA" id="ARBA00000493"/>
    </source>
</evidence>
<dbReference type="GO" id="GO:0008081">
    <property type="term" value="F:phosphoric diester hydrolase activity"/>
    <property type="evidence" value="ECO:0007669"/>
    <property type="project" value="TreeGrafter"/>
</dbReference>
<reference evidence="13" key="1">
    <citation type="submission" date="2020-06" db="EMBL/GenBank/DDBJ databases">
        <title>Draft genome of Bugula neritina, a colonial animal packing powerful symbionts and potential medicines.</title>
        <authorList>
            <person name="Rayko M."/>
        </authorList>
    </citation>
    <scope>NUCLEOTIDE SEQUENCE [LARGE SCALE GENOMIC DNA]</scope>
    <source>
        <strain evidence="13">Kwan_BN1</strain>
    </source>
</reference>
<dbReference type="GO" id="GO:0003677">
    <property type="term" value="F:DNA binding"/>
    <property type="evidence" value="ECO:0007669"/>
    <property type="project" value="InterPro"/>
</dbReference>
<dbReference type="GO" id="GO:0008311">
    <property type="term" value="F:double-stranded DNA 3'-5' DNA exonuclease activity"/>
    <property type="evidence" value="ECO:0007669"/>
    <property type="project" value="UniProtKB-EC"/>
</dbReference>
<dbReference type="NCBIfam" id="TIGR00195">
    <property type="entry name" value="exoDNase_III"/>
    <property type="match status" value="1"/>
</dbReference>
<feature type="domain" description="Endonuclease/exonuclease/phosphatase" evidence="12">
    <location>
        <begin position="67"/>
        <end position="309"/>
    </location>
</feature>
<dbReference type="EC" id="3.1.21.-" evidence="10"/>
<evidence type="ECO:0000256" key="8">
    <source>
        <dbReference type="PIRSR" id="PIRSR604808-2"/>
    </source>
</evidence>
<evidence type="ECO:0000256" key="10">
    <source>
        <dbReference type="RuleBase" id="RU362131"/>
    </source>
</evidence>
<dbReference type="InterPro" id="IPR020848">
    <property type="entry name" value="AP_endonuclease_F1_CS"/>
</dbReference>
<dbReference type="GO" id="GO:0046872">
    <property type="term" value="F:metal ion binding"/>
    <property type="evidence" value="ECO:0007669"/>
    <property type="project" value="UniProtKB-KW"/>
</dbReference>
<dbReference type="AlphaFoldDB" id="A0A7J7JV50"/>
<evidence type="ECO:0000256" key="11">
    <source>
        <dbReference type="SAM" id="MobiDB-lite"/>
    </source>
</evidence>
<dbReference type="NCBIfam" id="TIGR00633">
    <property type="entry name" value="xth"/>
    <property type="match status" value="1"/>
</dbReference>
<dbReference type="GO" id="GO:0003906">
    <property type="term" value="F:DNA-(apurinic or apyrimidinic site) endonuclease activity"/>
    <property type="evidence" value="ECO:0007669"/>
    <property type="project" value="TreeGrafter"/>
</dbReference>
<name>A0A7J7JV50_BUGNE</name>
<dbReference type="InterPro" id="IPR036691">
    <property type="entry name" value="Endo/exonu/phosph_ase_sf"/>
</dbReference>
<evidence type="ECO:0000256" key="4">
    <source>
        <dbReference type="ARBA" id="ARBA00022723"/>
    </source>
</evidence>
<feature type="binding site" evidence="8">
    <location>
        <position position="212"/>
    </location>
    <ligand>
        <name>Mg(2+)</name>
        <dbReference type="ChEBI" id="CHEBI:18420"/>
        <label>2</label>
    </ligand>
</feature>
<keyword evidence="6 8" id="KW-0460">Magnesium</keyword>
<keyword evidence="14" id="KW-1185">Reference proteome</keyword>
<dbReference type="CDD" id="cd09087">
    <property type="entry name" value="Ape1-like_AP-endo"/>
    <property type="match status" value="1"/>
</dbReference>
<evidence type="ECO:0000256" key="5">
    <source>
        <dbReference type="ARBA" id="ARBA00022801"/>
    </source>
</evidence>
<dbReference type="GO" id="GO:0006284">
    <property type="term" value="P:base-excision repair"/>
    <property type="evidence" value="ECO:0007669"/>
    <property type="project" value="TreeGrafter"/>
</dbReference>
<feature type="site" description="Important for catalytic activity" evidence="9">
    <location>
        <position position="283"/>
    </location>
</feature>
<feature type="binding site" evidence="8">
    <location>
        <position position="97"/>
    </location>
    <ligand>
        <name>Mg(2+)</name>
        <dbReference type="ChEBI" id="CHEBI:18420"/>
        <label>1</label>
    </ligand>
</feature>
<accession>A0A7J7JV50</accession>
<keyword evidence="10" id="KW-0227">DNA damage</keyword>
<evidence type="ECO:0000313" key="13">
    <source>
        <dbReference type="EMBL" id="KAF6029178.1"/>
    </source>
</evidence>
<evidence type="ECO:0000256" key="3">
    <source>
        <dbReference type="ARBA" id="ARBA00007092"/>
    </source>
</evidence>
<feature type="site" description="Interaction with DNA substrate" evidence="9">
    <location>
        <position position="309"/>
    </location>
</feature>
<gene>
    <name evidence="13" type="ORF">EB796_012524</name>
</gene>
<comment type="cofactor">
    <cofactor evidence="8 10">
        <name>Mg(2+)</name>
        <dbReference type="ChEBI" id="CHEBI:18420"/>
    </cofactor>
    <cofactor evidence="8 10">
        <name>Mn(2+)</name>
        <dbReference type="ChEBI" id="CHEBI:29035"/>
    </cofactor>
    <text evidence="8 10">Probably binds two magnesium or manganese ions per subunit.</text>
</comment>
<keyword evidence="4 8" id="KW-0479">Metal-binding</keyword>
<proteinExistence type="inferred from homology"/>
<dbReference type="PANTHER" id="PTHR22748:SF6">
    <property type="entry name" value="DNA-(APURINIC OR APYRIMIDINIC SITE) ENDONUCLEASE"/>
    <property type="match status" value="1"/>
</dbReference>
<dbReference type="PROSITE" id="PS00727">
    <property type="entry name" value="AP_NUCLEASE_F1_2"/>
    <property type="match status" value="1"/>
</dbReference>
<dbReference type="SUPFAM" id="SSF56219">
    <property type="entry name" value="DNase I-like"/>
    <property type="match status" value="1"/>
</dbReference>
<evidence type="ECO:0000256" key="2">
    <source>
        <dbReference type="ARBA" id="ARBA00001936"/>
    </source>
</evidence>
<evidence type="ECO:0000259" key="12">
    <source>
        <dbReference type="Pfam" id="PF03372"/>
    </source>
</evidence>
<dbReference type="OrthoDB" id="498125at2759"/>
<dbReference type="InterPro" id="IPR005135">
    <property type="entry name" value="Endo/exonuclease/phosphatase"/>
</dbReference>
<protein>
    <recommendedName>
        <fullName evidence="10">DNA repair nuclease/redox regulator APEX1</fullName>
        <shortName evidence="10">APEN</shortName>
        <shortName evidence="10">REF-1</shortName>
        <ecNumber evidence="10">3.1.11.2</ecNumber>
        <ecNumber evidence="10">3.1.21.-</ecNumber>
    </recommendedName>
    <alternativeName>
        <fullName evidence="10">APEX nuclease</fullName>
    </alternativeName>
    <alternativeName>
        <fullName evidence="10">Apurinic-apyrimidinic endonuclease 1</fullName>
    </alternativeName>
    <alternativeName>
        <fullName evidence="10">Redox factor-1</fullName>
    </alternativeName>
    <component>
        <recommendedName>
            <fullName evidence="10">DNA repair nuclease/redox regulator APEX1, mitochondrial</fullName>
        </recommendedName>
    </component>
</protein>
<evidence type="ECO:0000256" key="6">
    <source>
        <dbReference type="ARBA" id="ARBA00022842"/>
    </source>
</evidence>
<evidence type="ECO:0000256" key="9">
    <source>
        <dbReference type="PIRSR" id="PIRSR604808-3"/>
    </source>
</evidence>
<comment type="cofactor">
    <cofactor evidence="2">
        <name>Mn(2+)</name>
        <dbReference type="ChEBI" id="CHEBI:29035"/>
    </cofactor>
</comment>
<comment type="caution">
    <text evidence="13">The sequence shown here is derived from an EMBL/GenBank/DDBJ whole genome shotgun (WGS) entry which is preliminary data.</text>
</comment>
<dbReference type="PROSITE" id="PS51435">
    <property type="entry name" value="AP_NUCLEASE_F1_4"/>
    <property type="match status" value="1"/>
</dbReference>
<sequence>MPKRKSKTEAEATSPSKKQKTEADATSPSKKQKTDADAKPPISLEEMDFSSSASTKTGNAWNKKFISMNVNGFRAFLNKGGLDYIKKESADVFCIQETKCSDKDIPVDDFKKAGFSTHFLAGDKAGYSGVGIIYKDPPMSIKDGIDVEKHDDEGRVITAEYEDYYLVTVYVPNSGRGLKRLEYRTKEWDVDFRKYLKELDNKKPVILCGDLNVAHNEIDLKNPKSNKNKTPGFCDAEREGLTELLQEGFIDTYRHIYPNKEQAYSFWTYMGNARAKNVGWRLDYFLVSKRLEDKMCDSLMRSQVMGSDHCPIALLMAF</sequence>
<feature type="site" description="Transition state stabilizer" evidence="9">
    <location>
        <position position="212"/>
    </location>
</feature>
<evidence type="ECO:0000256" key="7">
    <source>
        <dbReference type="PIRSR" id="PIRSR604808-1"/>
    </source>
</evidence>
<keyword evidence="8" id="KW-0464">Manganese</keyword>
<dbReference type="PANTHER" id="PTHR22748">
    <property type="entry name" value="AP ENDONUCLEASE"/>
    <property type="match status" value="1"/>
</dbReference>
<dbReference type="Pfam" id="PF03372">
    <property type="entry name" value="Exo_endo_phos"/>
    <property type="match status" value="1"/>
</dbReference>
<dbReference type="InterPro" id="IPR020847">
    <property type="entry name" value="AP_endonuclease_F1_BS"/>
</dbReference>
<feature type="active site" evidence="7">
    <location>
        <position position="170"/>
    </location>
</feature>
<feature type="region of interest" description="Disordered" evidence="11">
    <location>
        <begin position="1"/>
        <end position="57"/>
    </location>
</feature>
<feature type="binding site" evidence="8">
    <location>
        <position position="210"/>
    </location>
    <ligand>
        <name>Mg(2+)</name>
        <dbReference type="ChEBI" id="CHEBI:18420"/>
        <label>2</label>
    </ligand>
</feature>
<comment type="similarity">
    <text evidence="3 10">Belongs to the DNA repair enzymes AP/ExoA family.</text>
</comment>
<dbReference type="EC" id="3.1.11.2" evidence="10"/>
<dbReference type="PROSITE" id="PS00728">
    <property type="entry name" value="AP_NUCLEASE_F1_3"/>
    <property type="match status" value="1"/>
</dbReference>
<dbReference type="PROSITE" id="PS00726">
    <property type="entry name" value="AP_NUCLEASE_F1_1"/>
    <property type="match status" value="1"/>
</dbReference>
<organism evidence="13 14">
    <name type="scientific">Bugula neritina</name>
    <name type="common">Brown bryozoan</name>
    <name type="synonym">Sertularia neritina</name>
    <dbReference type="NCBI Taxonomy" id="10212"/>
    <lineage>
        <taxon>Eukaryota</taxon>
        <taxon>Metazoa</taxon>
        <taxon>Spiralia</taxon>
        <taxon>Lophotrochozoa</taxon>
        <taxon>Bryozoa</taxon>
        <taxon>Gymnolaemata</taxon>
        <taxon>Cheilostomatida</taxon>
        <taxon>Flustrina</taxon>
        <taxon>Buguloidea</taxon>
        <taxon>Bugulidae</taxon>
        <taxon>Bugula</taxon>
    </lineage>
</organism>
<dbReference type="InterPro" id="IPR004808">
    <property type="entry name" value="AP_endonuc_1"/>
</dbReference>
<keyword evidence="5" id="KW-0378">Hydrolase</keyword>
<dbReference type="EMBL" id="VXIV02001850">
    <property type="protein sequence ID" value="KAF6029178.1"/>
    <property type="molecule type" value="Genomic_DNA"/>
</dbReference>
<feature type="binding site" evidence="8">
    <location>
        <position position="308"/>
    </location>
    <ligand>
        <name>Mg(2+)</name>
        <dbReference type="ChEBI" id="CHEBI:18420"/>
        <label>1</label>
    </ligand>
</feature>
<keyword evidence="10" id="KW-0234">DNA repair</keyword>
<dbReference type="Proteomes" id="UP000593567">
    <property type="component" value="Unassembled WGS sequence"/>
</dbReference>
<feature type="binding site" evidence="8">
    <location>
        <position position="309"/>
    </location>
    <ligand>
        <name>Mg(2+)</name>
        <dbReference type="ChEBI" id="CHEBI:18420"/>
        <label>2</label>
    </ligand>
</feature>
<feature type="active site" description="Proton acceptor" evidence="7">
    <location>
        <position position="309"/>
    </location>
</feature>
<comment type="catalytic activity">
    <reaction evidence="1">
        <text>Exonucleolytic cleavage in the 3'- to 5'-direction to yield nucleoside 5'-phosphates.</text>
        <dbReference type="EC" id="3.1.11.2"/>
    </reaction>
</comment>
<feature type="binding site" evidence="8">
    <location>
        <position position="69"/>
    </location>
    <ligand>
        <name>Mg(2+)</name>
        <dbReference type="ChEBI" id="CHEBI:18420"/>
        <label>1</label>
    </ligand>
</feature>
<dbReference type="Gene3D" id="3.60.10.10">
    <property type="entry name" value="Endonuclease/exonuclease/phosphatase"/>
    <property type="match status" value="1"/>
</dbReference>